<evidence type="ECO:0000313" key="2">
    <source>
        <dbReference type="Proteomes" id="UP001177670"/>
    </source>
</evidence>
<dbReference type="Proteomes" id="UP001177670">
    <property type="component" value="Unassembled WGS sequence"/>
</dbReference>
<protein>
    <submittedName>
        <fullName evidence="1">Uncharacterized protein</fullName>
    </submittedName>
</protein>
<comment type="caution">
    <text evidence="1">The sequence shown here is derived from an EMBL/GenBank/DDBJ whole genome shotgun (WGS) entry which is preliminary data.</text>
</comment>
<keyword evidence="2" id="KW-1185">Reference proteome</keyword>
<name>A0AA40KGN4_9HYME</name>
<gene>
    <name evidence="1" type="ORF">K0M31_013096</name>
</gene>
<accession>A0AA40KGN4</accession>
<dbReference type="AlphaFoldDB" id="A0AA40KGN4"/>
<organism evidence="1 2">
    <name type="scientific">Melipona bicolor</name>
    <dbReference type="NCBI Taxonomy" id="60889"/>
    <lineage>
        <taxon>Eukaryota</taxon>
        <taxon>Metazoa</taxon>
        <taxon>Ecdysozoa</taxon>
        <taxon>Arthropoda</taxon>
        <taxon>Hexapoda</taxon>
        <taxon>Insecta</taxon>
        <taxon>Pterygota</taxon>
        <taxon>Neoptera</taxon>
        <taxon>Endopterygota</taxon>
        <taxon>Hymenoptera</taxon>
        <taxon>Apocrita</taxon>
        <taxon>Aculeata</taxon>
        <taxon>Apoidea</taxon>
        <taxon>Anthophila</taxon>
        <taxon>Apidae</taxon>
        <taxon>Melipona</taxon>
    </lineage>
</organism>
<sequence>MNRTRHLQKQKLKQLAECDEIVSSETVNAIGRVTDVVRAADDNAPSSDELDEDLEEQYKDLNLYLDLPNDTYSLTAIRPQLPTCVRYGVRAGLTHINMPKFSPLSRGHQVIKILGTVATINPPSVQKCRNSKLLSLHVN</sequence>
<evidence type="ECO:0000313" key="1">
    <source>
        <dbReference type="EMBL" id="KAK1119677.1"/>
    </source>
</evidence>
<reference evidence="1" key="1">
    <citation type="submission" date="2021-10" db="EMBL/GenBank/DDBJ databases">
        <title>Melipona bicolor Genome sequencing and assembly.</title>
        <authorList>
            <person name="Araujo N.S."/>
            <person name="Arias M.C."/>
        </authorList>
    </citation>
    <scope>NUCLEOTIDE SEQUENCE</scope>
    <source>
        <strain evidence="1">USP_2M_L1-L4_2017</strain>
        <tissue evidence="1">Whole body</tissue>
    </source>
</reference>
<proteinExistence type="predicted"/>
<dbReference type="EMBL" id="JAHYIQ010000035">
    <property type="protein sequence ID" value="KAK1119677.1"/>
    <property type="molecule type" value="Genomic_DNA"/>
</dbReference>